<dbReference type="EMBL" id="LFBV01000004">
    <property type="protein sequence ID" value="OKH93582.1"/>
    <property type="molecule type" value="Genomic_DNA"/>
</dbReference>
<dbReference type="RefSeq" id="WP_073790072.1">
    <property type="nucleotide sequence ID" value="NZ_LFBV01000004.1"/>
</dbReference>
<feature type="compositionally biased region" description="Low complexity" evidence="1">
    <location>
        <begin position="132"/>
        <end position="143"/>
    </location>
</feature>
<evidence type="ECO:0000313" key="2">
    <source>
        <dbReference type="EMBL" id="OKH93582.1"/>
    </source>
</evidence>
<comment type="caution">
    <text evidence="2">The sequence shown here is derived from an EMBL/GenBank/DDBJ whole genome shotgun (WGS) entry which is preliminary data.</text>
</comment>
<proteinExistence type="predicted"/>
<reference evidence="2 3" key="1">
    <citation type="submission" date="2015-06" db="EMBL/GenBank/DDBJ databases">
        <title>Cloning and characterization of the uncialamcin biosynthetic gene cluster.</title>
        <authorList>
            <person name="Yan X."/>
            <person name="Huang T."/>
            <person name="Ge H."/>
            <person name="Shen B."/>
        </authorList>
    </citation>
    <scope>NUCLEOTIDE SEQUENCE [LARGE SCALE GENOMIC DNA]</scope>
    <source>
        <strain evidence="2 3">DCA2648</strain>
    </source>
</reference>
<dbReference type="Proteomes" id="UP000186455">
    <property type="component" value="Unassembled WGS sequence"/>
</dbReference>
<organism evidence="2 3">
    <name type="scientific">Streptomyces uncialis</name>
    <dbReference type="NCBI Taxonomy" id="1048205"/>
    <lineage>
        <taxon>Bacteria</taxon>
        <taxon>Bacillati</taxon>
        <taxon>Actinomycetota</taxon>
        <taxon>Actinomycetes</taxon>
        <taxon>Kitasatosporales</taxon>
        <taxon>Streptomycetaceae</taxon>
        <taxon>Streptomyces</taxon>
    </lineage>
</organism>
<evidence type="ECO:0000313" key="3">
    <source>
        <dbReference type="Proteomes" id="UP000186455"/>
    </source>
</evidence>
<feature type="region of interest" description="Disordered" evidence="1">
    <location>
        <begin position="120"/>
        <end position="143"/>
    </location>
</feature>
<protein>
    <submittedName>
        <fullName evidence="2">Uncharacterized protein</fullName>
    </submittedName>
</protein>
<dbReference type="AlphaFoldDB" id="A0A1Q4V6W2"/>
<feature type="compositionally biased region" description="Basic and acidic residues" evidence="1">
    <location>
        <begin position="120"/>
        <end position="130"/>
    </location>
</feature>
<evidence type="ECO:0000256" key="1">
    <source>
        <dbReference type="SAM" id="MobiDB-lite"/>
    </source>
</evidence>
<keyword evidence="3" id="KW-1185">Reference proteome</keyword>
<accession>A0A1Q4V6W2</accession>
<sequence>MGDVRWGRTVIGAEAAHLQDLDGVIPEDSILAPGQRWSWTVSFSDPAGAEKALTHEQVLDGLARVVHGEHEGPEGWFLLGVRNWFTQPSDTRRTQSLTASQSSRVCQFARYGRTVFPAEEEKSLFGREQDADGTPADADAPAE</sequence>
<gene>
    <name evidence="2" type="ORF">AB852_19230</name>
</gene>
<name>A0A1Q4V6W2_9ACTN</name>